<evidence type="ECO:0000313" key="2">
    <source>
        <dbReference type="Proteomes" id="UP001165064"/>
    </source>
</evidence>
<keyword evidence="2" id="KW-1185">Reference proteome</keyword>
<proteinExistence type="predicted"/>
<dbReference type="Proteomes" id="UP001165064">
    <property type="component" value="Unassembled WGS sequence"/>
</dbReference>
<protein>
    <submittedName>
        <fullName evidence="1">Unnamed protein product</fullName>
    </submittedName>
</protein>
<sequence>MSSFFKLDSLSSTPDSPSSSVPMVSSSSKSHQLPGHGFSNNNNNDRKNIMKTITSTPLRFALLGPHRSSKSSIVSILSNQKSLENYYPTVQNSPTLFQFQPKNIKARALLDVNVSIQDLDELGLWQSDSFLIDDDIINTIVESSKGHYNPNSVSVLNSNSHSNSNSYSNLNSLASKRNFSTATEDILPKTLNYYDLDYQQTDIFNDDYLSPVHSSNSTASNSTSASGSHHLSYFASVLSAANSVSYHNKMDTSQYNYHPPVTSPILLELIDSPGVTQDDLIPFLEKSLDSRLASDVLRNLISHHNGEDADEEGEVDTSARSRVKPLIVGSGISDLNGAIDGYLICH</sequence>
<name>A0ACB5TS40_AMBMO</name>
<gene>
    <name evidence="1" type="ORF">Amon02_000939100</name>
</gene>
<accession>A0ACB5TS40</accession>
<organism evidence="1 2">
    <name type="scientific">Ambrosiozyma monospora</name>
    <name type="common">Yeast</name>
    <name type="synonym">Endomycopsis monosporus</name>
    <dbReference type="NCBI Taxonomy" id="43982"/>
    <lineage>
        <taxon>Eukaryota</taxon>
        <taxon>Fungi</taxon>
        <taxon>Dikarya</taxon>
        <taxon>Ascomycota</taxon>
        <taxon>Saccharomycotina</taxon>
        <taxon>Pichiomycetes</taxon>
        <taxon>Pichiales</taxon>
        <taxon>Pichiaceae</taxon>
        <taxon>Ambrosiozyma</taxon>
    </lineage>
</organism>
<evidence type="ECO:0000313" key="1">
    <source>
        <dbReference type="EMBL" id="GME93722.1"/>
    </source>
</evidence>
<comment type="caution">
    <text evidence="1">The sequence shown here is derived from an EMBL/GenBank/DDBJ whole genome shotgun (WGS) entry which is preliminary data.</text>
</comment>
<reference evidence="1" key="1">
    <citation type="submission" date="2023-04" db="EMBL/GenBank/DDBJ databases">
        <title>Ambrosiozyma monospora NBRC 10751.</title>
        <authorList>
            <person name="Ichikawa N."/>
            <person name="Sato H."/>
            <person name="Tonouchi N."/>
        </authorList>
    </citation>
    <scope>NUCLEOTIDE SEQUENCE</scope>
    <source>
        <strain evidence="1">NBRC 10751</strain>
    </source>
</reference>
<dbReference type="EMBL" id="BSXS01008806">
    <property type="protein sequence ID" value="GME93722.1"/>
    <property type="molecule type" value="Genomic_DNA"/>
</dbReference>